<keyword evidence="3 5" id="KW-0697">Rotamase</keyword>
<dbReference type="Gene3D" id="2.40.10.330">
    <property type="match status" value="1"/>
</dbReference>
<evidence type="ECO:0000256" key="4">
    <source>
        <dbReference type="ARBA" id="ARBA00023235"/>
    </source>
</evidence>
<dbReference type="PANTHER" id="PTHR47861:SF2">
    <property type="entry name" value="LONG-TYPE PEPTIDYL-PROLYL CIS-TRANS ISOMERASE"/>
    <property type="match status" value="1"/>
</dbReference>
<dbReference type="GO" id="GO:0003755">
    <property type="term" value="F:peptidyl-prolyl cis-trans isomerase activity"/>
    <property type="evidence" value="ECO:0007669"/>
    <property type="project" value="UniProtKB-UniRule"/>
</dbReference>
<dbReference type="AlphaFoldDB" id="M0DBN6"/>
<sequence length="223" mass="23650">MTSTEHAEGLADGDFVRIEYTARAAESGHVVDTTDPAVAAAADIDGIDAEGPIVIVLGEGHVFEPIEDAIRAVGVGGSTTVTVEPDDAFGERDSSKRETVPSALVPADQREAGRTISVAGRECVIESVDDETAHLDYNHSLAGVTLEYDLSVAGRVTDHDRVEALRALHGLDAETTLSDGRLAVSITAADPSRERDRRRRGFIRDAGRLLPVDALSVTESYST</sequence>
<keyword evidence="4 5" id="KW-0413">Isomerase</keyword>
<protein>
    <recommendedName>
        <fullName evidence="6">Peptidyl-prolyl cis-trans isomerase</fullName>
        <ecNumber evidence="6">5.2.1.8</ecNumber>
    </recommendedName>
</protein>
<dbReference type="SUPFAM" id="SSF54534">
    <property type="entry name" value="FKBP-like"/>
    <property type="match status" value="1"/>
</dbReference>
<evidence type="ECO:0000256" key="6">
    <source>
        <dbReference type="RuleBase" id="RU003915"/>
    </source>
</evidence>
<dbReference type="InterPro" id="IPR048261">
    <property type="entry name" value="SlpA/SlyD-like_ins_sf"/>
</dbReference>
<dbReference type="InterPro" id="IPR001179">
    <property type="entry name" value="PPIase_FKBP_dom"/>
</dbReference>
<dbReference type="EMBL" id="AOJD01000079">
    <property type="protein sequence ID" value="ELZ32900.1"/>
    <property type="molecule type" value="Genomic_DNA"/>
</dbReference>
<dbReference type="PANTHER" id="PTHR47861">
    <property type="entry name" value="FKBP-TYPE PEPTIDYL-PROLYL CIS-TRANS ISOMERASE SLYD"/>
    <property type="match status" value="1"/>
</dbReference>
<comment type="similarity">
    <text evidence="2 6">Belongs to the FKBP-type PPIase family.</text>
</comment>
<feature type="domain" description="PPIase FKBP-type" evidence="7">
    <location>
        <begin position="13"/>
        <end position="101"/>
    </location>
</feature>
<dbReference type="Proteomes" id="UP000011523">
    <property type="component" value="Unassembled WGS sequence"/>
</dbReference>
<gene>
    <name evidence="8" type="ORF">C472_15484</name>
</gene>
<organism evidence="8 9">
    <name type="scientific">Halorubrum tebenquichense DSM 14210</name>
    <dbReference type="NCBI Taxonomy" id="1227485"/>
    <lineage>
        <taxon>Archaea</taxon>
        <taxon>Methanobacteriati</taxon>
        <taxon>Methanobacteriota</taxon>
        <taxon>Stenosarchaea group</taxon>
        <taxon>Halobacteria</taxon>
        <taxon>Halobacteriales</taxon>
        <taxon>Haloferacaceae</taxon>
        <taxon>Halorubrum</taxon>
    </lineage>
</organism>
<accession>M0DBN6</accession>
<evidence type="ECO:0000256" key="1">
    <source>
        <dbReference type="ARBA" id="ARBA00000971"/>
    </source>
</evidence>
<evidence type="ECO:0000256" key="5">
    <source>
        <dbReference type="PROSITE-ProRule" id="PRU00277"/>
    </source>
</evidence>
<dbReference type="EC" id="5.2.1.8" evidence="6"/>
<proteinExistence type="inferred from homology"/>
<dbReference type="PATRIC" id="fig|1227485.3.peg.3031"/>
<evidence type="ECO:0000313" key="8">
    <source>
        <dbReference type="EMBL" id="ELZ32900.1"/>
    </source>
</evidence>
<reference evidence="8 9" key="1">
    <citation type="journal article" date="2014" name="PLoS Genet.">
        <title>Phylogenetically driven sequencing of extremely halophilic archaea reveals strategies for static and dynamic osmo-response.</title>
        <authorList>
            <person name="Becker E.A."/>
            <person name="Seitzer P.M."/>
            <person name="Tritt A."/>
            <person name="Larsen D."/>
            <person name="Krusor M."/>
            <person name="Yao A.I."/>
            <person name="Wu D."/>
            <person name="Madern D."/>
            <person name="Eisen J.A."/>
            <person name="Darling A.E."/>
            <person name="Facciotti M.T."/>
        </authorList>
    </citation>
    <scope>NUCLEOTIDE SEQUENCE [LARGE SCALE GENOMIC DNA]</scope>
    <source>
        <strain evidence="8 9">DSM 14210</strain>
    </source>
</reference>
<name>M0DBN6_9EURY</name>
<comment type="caution">
    <text evidence="8">The sequence shown here is derived from an EMBL/GenBank/DDBJ whole genome shotgun (WGS) entry which is preliminary data.</text>
</comment>
<evidence type="ECO:0000259" key="7">
    <source>
        <dbReference type="PROSITE" id="PS50059"/>
    </source>
</evidence>
<dbReference type="OrthoDB" id="8615at2157"/>
<dbReference type="InterPro" id="IPR046357">
    <property type="entry name" value="PPIase_dom_sf"/>
</dbReference>
<dbReference type="RefSeq" id="WP_006630730.1">
    <property type="nucleotide sequence ID" value="NZ_AOJD01000079.1"/>
</dbReference>
<evidence type="ECO:0000313" key="9">
    <source>
        <dbReference type="Proteomes" id="UP000011523"/>
    </source>
</evidence>
<dbReference type="Gene3D" id="3.10.50.40">
    <property type="match status" value="1"/>
</dbReference>
<evidence type="ECO:0000256" key="3">
    <source>
        <dbReference type="ARBA" id="ARBA00023110"/>
    </source>
</evidence>
<dbReference type="PROSITE" id="PS50059">
    <property type="entry name" value="FKBP_PPIASE"/>
    <property type="match status" value="1"/>
</dbReference>
<keyword evidence="9" id="KW-1185">Reference proteome</keyword>
<dbReference type="Pfam" id="PF00254">
    <property type="entry name" value="FKBP_C"/>
    <property type="match status" value="1"/>
</dbReference>
<evidence type="ECO:0000256" key="2">
    <source>
        <dbReference type="ARBA" id="ARBA00006577"/>
    </source>
</evidence>
<comment type="catalytic activity">
    <reaction evidence="1 5 6">
        <text>[protein]-peptidylproline (omega=180) = [protein]-peptidylproline (omega=0)</text>
        <dbReference type="Rhea" id="RHEA:16237"/>
        <dbReference type="Rhea" id="RHEA-COMP:10747"/>
        <dbReference type="Rhea" id="RHEA-COMP:10748"/>
        <dbReference type="ChEBI" id="CHEBI:83833"/>
        <dbReference type="ChEBI" id="CHEBI:83834"/>
        <dbReference type="EC" id="5.2.1.8"/>
    </reaction>
</comment>